<evidence type="ECO:0000313" key="6">
    <source>
        <dbReference type="EMBL" id="EQD29566.1"/>
    </source>
</evidence>
<dbReference type="Gene3D" id="3.40.50.300">
    <property type="entry name" value="P-loop containing nucleotide triphosphate hydrolases"/>
    <property type="match status" value="1"/>
</dbReference>
<dbReference type="InterPro" id="IPR003439">
    <property type="entry name" value="ABC_transporter-like_ATP-bd"/>
</dbReference>
<comment type="similarity">
    <text evidence="1">Belongs to the ABC transporter superfamily.</text>
</comment>
<dbReference type="Pfam" id="PF00005">
    <property type="entry name" value="ABC_tran"/>
    <property type="match status" value="1"/>
</dbReference>
<dbReference type="InterPro" id="IPR013563">
    <property type="entry name" value="Oligopep_ABC_C"/>
</dbReference>
<dbReference type="EMBL" id="AUZX01015240">
    <property type="protein sequence ID" value="EQD29566.1"/>
    <property type="molecule type" value="Genomic_DNA"/>
</dbReference>
<dbReference type="PANTHER" id="PTHR43776">
    <property type="entry name" value="TRANSPORT ATP-BINDING PROTEIN"/>
    <property type="match status" value="1"/>
</dbReference>
<sequence length="233" mass="25914">QMIFQDPLASLDPRMTVGEIIAEPLKALLPRMDRAERQQRVLRMMQQVGLLPAQINRYPHEFSGGQAQRIGIARALVVAPELVVCDEPVSALDVSIKSQVINLLLDLRAEHGLTYIFVAHDLATVRHIADRVMVLYMGRVMEITDRDALYARPLHPYTRLLLSAVPIPDPTLARQRRAAPAREELPSPLALPSGCAFRTRCPLADARCVAERPILREIDGRYVACHHAEAAGA</sequence>
<dbReference type="Pfam" id="PF08352">
    <property type="entry name" value="oligo_HPY"/>
    <property type="match status" value="1"/>
</dbReference>
<dbReference type="CDD" id="cd03257">
    <property type="entry name" value="ABC_NikE_OppD_transporters"/>
    <property type="match status" value="1"/>
</dbReference>
<name>T0Y3D3_9ZZZZ</name>
<proteinExistence type="inferred from homology"/>
<evidence type="ECO:0000256" key="4">
    <source>
        <dbReference type="ARBA" id="ARBA00022840"/>
    </source>
</evidence>
<dbReference type="PROSITE" id="PS00211">
    <property type="entry name" value="ABC_TRANSPORTER_1"/>
    <property type="match status" value="1"/>
</dbReference>
<dbReference type="NCBIfam" id="TIGR01727">
    <property type="entry name" value="oligo_HPY"/>
    <property type="match status" value="1"/>
</dbReference>
<feature type="domain" description="ABC transporter" evidence="5">
    <location>
        <begin position="2"/>
        <end position="162"/>
    </location>
</feature>
<reference evidence="6" key="2">
    <citation type="journal article" date="2014" name="ISME J.">
        <title>Microbial stratification in low pH oxic and suboxic macroscopic growths along an acid mine drainage.</title>
        <authorList>
            <person name="Mendez-Garcia C."/>
            <person name="Mesa V."/>
            <person name="Sprenger R.R."/>
            <person name="Richter M."/>
            <person name="Diez M.S."/>
            <person name="Solano J."/>
            <person name="Bargiela R."/>
            <person name="Golyshina O.V."/>
            <person name="Manteca A."/>
            <person name="Ramos J.L."/>
            <person name="Gallego J.R."/>
            <person name="Llorente I."/>
            <person name="Martins Dos Santos V.A."/>
            <person name="Jensen O.N."/>
            <person name="Pelaez A.I."/>
            <person name="Sanchez J."/>
            <person name="Ferrer M."/>
        </authorList>
    </citation>
    <scope>NUCLEOTIDE SEQUENCE</scope>
</reference>
<protein>
    <submittedName>
        <fullName evidence="6">Oligopeptide/dipeptide ABC transporter, ATPase subunit</fullName>
    </submittedName>
</protein>
<gene>
    <name evidence="6" type="ORF">B1A_20646</name>
</gene>
<dbReference type="PANTHER" id="PTHR43776:SF7">
    <property type="entry name" value="D,D-DIPEPTIDE TRANSPORT ATP-BINDING PROTEIN DDPF-RELATED"/>
    <property type="match status" value="1"/>
</dbReference>
<organism evidence="6">
    <name type="scientific">mine drainage metagenome</name>
    <dbReference type="NCBI Taxonomy" id="410659"/>
    <lineage>
        <taxon>unclassified sequences</taxon>
        <taxon>metagenomes</taxon>
        <taxon>ecological metagenomes</taxon>
    </lineage>
</organism>
<evidence type="ECO:0000256" key="2">
    <source>
        <dbReference type="ARBA" id="ARBA00022448"/>
    </source>
</evidence>
<keyword evidence="3" id="KW-0547">Nucleotide-binding</keyword>
<dbReference type="SUPFAM" id="SSF52540">
    <property type="entry name" value="P-loop containing nucleoside triphosphate hydrolases"/>
    <property type="match status" value="1"/>
</dbReference>
<dbReference type="AlphaFoldDB" id="T0Y3D3"/>
<feature type="non-terminal residue" evidence="6">
    <location>
        <position position="233"/>
    </location>
</feature>
<keyword evidence="4" id="KW-0067">ATP-binding</keyword>
<evidence type="ECO:0000256" key="1">
    <source>
        <dbReference type="ARBA" id="ARBA00005417"/>
    </source>
</evidence>
<dbReference type="GO" id="GO:0005524">
    <property type="term" value="F:ATP binding"/>
    <property type="evidence" value="ECO:0007669"/>
    <property type="project" value="UniProtKB-KW"/>
</dbReference>
<dbReference type="InterPro" id="IPR050319">
    <property type="entry name" value="ABC_transp_ATP-bind"/>
</dbReference>
<accession>T0Y3D3</accession>
<dbReference type="PROSITE" id="PS50893">
    <property type="entry name" value="ABC_TRANSPORTER_2"/>
    <property type="match status" value="1"/>
</dbReference>
<keyword evidence="2" id="KW-0813">Transport</keyword>
<evidence type="ECO:0000259" key="5">
    <source>
        <dbReference type="PROSITE" id="PS50893"/>
    </source>
</evidence>
<dbReference type="InterPro" id="IPR017871">
    <property type="entry name" value="ABC_transporter-like_CS"/>
</dbReference>
<comment type="caution">
    <text evidence="6">The sequence shown here is derived from an EMBL/GenBank/DDBJ whole genome shotgun (WGS) entry which is preliminary data.</text>
</comment>
<reference evidence="6" key="1">
    <citation type="submission" date="2013-08" db="EMBL/GenBank/DDBJ databases">
        <authorList>
            <person name="Mendez C."/>
            <person name="Richter M."/>
            <person name="Ferrer M."/>
            <person name="Sanchez J."/>
        </authorList>
    </citation>
    <scope>NUCLEOTIDE SEQUENCE</scope>
</reference>
<dbReference type="InterPro" id="IPR027417">
    <property type="entry name" value="P-loop_NTPase"/>
</dbReference>
<feature type="non-terminal residue" evidence="6">
    <location>
        <position position="1"/>
    </location>
</feature>
<dbReference type="GO" id="GO:0016887">
    <property type="term" value="F:ATP hydrolysis activity"/>
    <property type="evidence" value="ECO:0007669"/>
    <property type="project" value="InterPro"/>
</dbReference>
<dbReference type="GO" id="GO:0015833">
    <property type="term" value="P:peptide transport"/>
    <property type="evidence" value="ECO:0007669"/>
    <property type="project" value="InterPro"/>
</dbReference>
<evidence type="ECO:0000256" key="3">
    <source>
        <dbReference type="ARBA" id="ARBA00022741"/>
    </source>
</evidence>